<evidence type="ECO:0000313" key="1">
    <source>
        <dbReference type="EMBL" id="GAA0164184.1"/>
    </source>
</evidence>
<comment type="caution">
    <text evidence="1">The sequence shown here is derived from an EMBL/GenBank/DDBJ whole genome shotgun (WGS) entry which is preliminary data.</text>
</comment>
<name>A0AAV3QKA7_LITER</name>
<dbReference type="EMBL" id="BAABME010004975">
    <property type="protein sequence ID" value="GAA0164184.1"/>
    <property type="molecule type" value="Genomic_DNA"/>
</dbReference>
<proteinExistence type="predicted"/>
<evidence type="ECO:0000313" key="2">
    <source>
        <dbReference type="Proteomes" id="UP001454036"/>
    </source>
</evidence>
<keyword evidence="2" id="KW-1185">Reference proteome</keyword>
<organism evidence="1 2">
    <name type="scientific">Lithospermum erythrorhizon</name>
    <name type="common">Purple gromwell</name>
    <name type="synonym">Lithospermum officinale var. erythrorhizon</name>
    <dbReference type="NCBI Taxonomy" id="34254"/>
    <lineage>
        <taxon>Eukaryota</taxon>
        <taxon>Viridiplantae</taxon>
        <taxon>Streptophyta</taxon>
        <taxon>Embryophyta</taxon>
        <taxon>Tracheophyta</taxon>
        <taxon>Spermatophyta</taxon>
        <taxon>Magnoliopsida</taxon>
        <taxon>eudicotyledons</taxon>
        <taxon>Gunneridae</taxon>
        <taxon>Pentapetalae</taxon>
        <taxon>asterids</taxon>
        <taxon>lamiids</taxon>
        <taxon>Boraginales</taxon>
        <taxon>Boraginaceae</taxon>
        <taxon>Boraginoideae</taxon>
        <taxon>Lithospermeae</taxon>
        <taxon>Lithospermum</taxon>
    </lineage>
</organism>
<protein>
    <recommendedName>
        <fullName evidence="3">Retrotransposon gag domain-containing protein</fullName>
    </recommendedName>
</protein>
<dbReference type="AlphaFoldDB" id="A0AAV3QKA7"/>
<reference evidence="1 2" key="1">
    <citation type="submission" date="2024-01" db="EMBL/GenBank/DDBJ databases">
        <title>The complete chloroplast genome sequence of Lithospermum erythrorhizon: insights into the phylogenetic relationship among Boraginaceae species and the maternal lineages of purple gromwells.</title>
        <authorList>
            <person name="Okada T."/>
            <person name="Watanabe K."/>
        </authorList>
    </citation>
    <scope>NUCLEOTIDE SEQUENCE [LARGE SCALE GENOMIC DNA]</scope>
</reference>
<dbReference type="Proteomes" id="UP001454036">
    <property type="component" value="Unassembled WGS sequence"/>
</dbReference>
<sequence>MVIKEDMTLLYLKENASLWWRSKHGDISKDLCTWTLEELKQLFERQFCPHNVEEICKRRTSFFTSWMAYNLGQSFLLHECPKRNALKAMVSQGDEGEEEEMHVSSIQLLNSLKEKDEAKKALKWTRPKEVVLCLWRPRRMGKHHELAMDDYNVVLAMGFVDKARPLSFGKDQTMHITKGSTVHIVPLREEKWRQGCFRQCNSQKCSRREKSLSWLLEGRTCINKGGSFGYDK</sequence>
<accession>A0AAV3QKA7</accession>
<evidence type="ECO:0008006" key="3">
    <source>
        <dbReference type="Google" id="ProtNLM"/>
    </source>
</evidence>
<gene>
    <name evidence="1" type="ORF">LIER_19880</name>
</gene>